<dbReference type="InterPro" id="IPR024175">
    <property type="entry name" value="Pept_S1A_C1r/C1S/mannan-bd"/>
</dbReference>
<dbReference type="SUPFAM" id="SSF49854">
    <property type="entry name" value="Spermadhesin, CUB domain"/>
    <property type="match status" value="1"/>
</dbReference>
<dbReference type="CDD" id="cd00190">
    <property type="entry name" value="Tryp_SPc"/>
    <property type="match status" value="1"/>
</dbReference>
<dbReference type="SMART" id="SM00181">
    <property type="entry name" value="EGF"/>
    <property type="match status" value="1"/>
</dbReference>
<feature type="disulfide bond" evidence="22">
    <location>
        <begin position="90"/>
        <end position="108"/>
    </location>
</feature>
<dbReference type="InterPro" id="IPR000152">
    <property type="entry name" value="EGF-type_Asp/Asn_hydroxyl_site"/>
</dbReference>
<evidence type="ECO:0000256" key="15">
    <source>
        <dbReference type="ARBA" id="ARBA00022875"/>
    </source>
</evidence>
<evidence type="ECO:0000256" key="18">
    <source>
        <dbReference type="ARBA" id="ARBA00023278"/>
    </source>
</evidence>
<dbReference type="FunFam" id="2.10.25.10:FF:000059">
    <property type="entry name" value="Mannan-binding lectin serine protease 1"/>
    <property type="match status" value="1"/>
</dbReference>
<dbReference type="Pfam" id="PF14670">
    <property type="entry name" value="FXa_inhibition"/>
    <property type="match status" value="1"/>
</dbReference>
<dbReference type="InterPro" id="IPR001254">
    <property type="entry name" value="Trypsin_dom"/>
</dbReference>
<keyword evidence="8" id="KW-0399">Innate immunity</keyword>
<comment type="subcellular location">
    <subcellularLocation>
        <location evidence="2">Cell surface</location>
    </subcellularLocation>
    <subcellularLocation>
        <location evidence="3">Secreted</location>
    </subcellularLocation>
</comment>
<dbReference type="SUPFAM" id="SSF57535">
    <property type="entry name" value="Complement control module/SCR domain"/>
    <property type="match status" value="1"/>
</dbReference>
<sequence>MNLLCFPPFLSRTSARLGQTRGDSRMFHLSLCLVFLPLCGSMPMVEWVESPGYPMGYEPFTSLTWARCAPPGHTLTLVLTHLDLKDNYECENNTLKLYADGSLISTLCGTMSLEELRLSVNPSLVSSPGGCLNVSFSADYSNTERHAGFRGFYTIQDYDECDDPNNKCSHFCYNFIGGYMCACPSGYLLNADNHTCSVVDCGMPTLPYAVKVEGLVSTHYKSKIHFSCSSKYYQLESEEAFTCEGHGLWKSRTGQTKMPRCLPVCGRPRHSFMRQKRVLQGEMARRGEFPWQVLLLSAPVRGGAAVIAPQWIITAADNVASVNKQQIKLYVGNNDVDQLVKSPSLEVASVHVHPQFNDRPGNSNYDNDIALIKLVHPITFSEDVMPLCLPPRNSQYPTDTLGTVSGFGIKEGSVIAYELRYVQLPLVDQDKCRTSIDEKRTSSSDISIFTDNMFCAGFPEGSKDTCQGDGGGAYVLQEGKEGYYWVAGIVSWGINCGVAGNYGVYTRVARYLDWITKTMEENAH</sequence>
<dbReference type="CDD" id="cd00041">
    <property type="entry name" value="CUB"/>
    <property type="match status" value="1"/>
</dbReference>
<dbReference type="PANTHER" id="PTHR24255">
    <property type="entry name" value="COMPLEMENT COMPONENT 1, S SUBCOMPONENT-RELATED"/>
    <property type="match status" value="1"/>
</dbReference>
<comment type="caution">
    <text evidence="29">The sequence shown here is derived from an EMBL/GenBank/DDBJ whole genome shotgun (WGS) entry which is preliminary data.</text>
</comment>
<evidence type="ECO:0000256" key="24">
    <source>
        <dbReference type="PROSITE-ProRule" id="PRU00302"/>
    </source>
</evidence>
<keyword evidence="14" id="KW-0391">Immunity</keyword>
<dbReference type="GO" id="GO:0006508">
    <property type="term" value="P:proteolysis"/>
    <property type="evidence" value="ECO:0007669"/>
    <property type="project" value="UniProtKB-KW"/>
</dbReference>
<evidence type="ECO:0000256" key="21">
    <source>
        <dbReference type="ARBA" id="ARBA00093536"/>
    </source>
</evidence>
<feature type="signal peptide" evidence="25">
    <location>
        <begin position="1"/>
        <end position="41"/>
    </location>
</feature>
<keyword evidence="9 24" id="KW-0768">Sushi</keyword>
<evidence type="ECO:0000256" key="23">
    <source>
        <dbReference type="PIRSR" id="PIRSR001155-4"/>
    </source>
</evidence>
<evidence type="ECO:0000256" key="1">
    <source>
        <dbReference type="ARBA" id="ARBA00001057"/>
    </source>
</evidence>
<feature type="disulfide bond" evidence="22">
    <location>
        <begin position="228"/>
        <end position="261"/>
    </location>
</feature>
<evidence type="ECO:0000256" key="17">
    <source>
        <dbReference type="ARBA" id="ARBA00023180"/>
    </source>
</evidence>
<keyword evidence="6" id="KW-0245">EGF-like domain</keyword>
<dbReference type="PIRSF" id="PIRSF001155">
    <property type="entry name" value="C1r_C1s_MASP"/>
    <property type="match status" value="1"/>
</dbReference>
<dbReference type="GO" id="GO:0045087">
    <property type="term" value="P:innate immune response"/>
    <property type="evidence" value="ECO:0007669"/>
    <property type="project" value="UniProtKB-KW"/>
</dbReference>
<dbReference type="SMART" id="SM00179">
    <property type="entry name" value="EGF_CA"/>
    <property type="match status" value="1"/>
</dbReference>
<dbReference type="PROSITE" id="PS00010">
    <property type="entry name" value="ASX_HYDROXYL"/>
    <property type="match status" value="1"/>
</dbReference>
<evidence type="ECO:0000256" key="5">
    <source>
        <dbReference type="ARBA" id="ARBA00022525"/>
    </source>
</evidence>
<feature type="binding site" evidence="23">
    <location>
        <position position="141"/>
    </location>
    <ligand>
        <name>Ca(2+)</name>
        <dbReference type="ChEBI" id="CHEBI:29108"/>
        <label>3</label>
    </ligand>
</feature>
<evidence type="ECO:0000256" key="11">
    <source>
        <dbReference type="ARBA" id="ARBA00022737"/>
    </source>
</evidence>
<feature type="disulfide bond" evidence="22">
    <location>
        <begin position="466"/>
        <end position="496"/>
    </location>
</feature>
<keyword evidence="16 22" id="KW-1015">Disulfide bond</keyword>
<dbReference type="CDD" id="cd00033">
    <property type="entry name" value="CCP"/>
    <property type="match status" value="1"/>
</dbReference>
<dbReference type="PROSITE" id="PS01187">
    <property type="entry name" value="EGF_CA"/>
    <property type="match status" value="1"/>
</dbReference>
<evidence type="ECO:0000256" key="16">
    <source>
        <dbReference type="ARBA" id="ARBA00023157"/>
    </source>
</evidence>
<evidence type="ECO:0000313" key="30">
    <source>
        <dbReference type="Proteomes" id="UP001591681"/>
    </source>
</evidence>
<keyword evidence="11" id="KW-0677">Repeat</keyword>
<dbReference type="InterPro" id="IPR043504">
    <property type="entry name" value="Peptidase_S1_PA_chymotrypsin"/>
</dbReference>
<dbReference type="PROSITE" id="PS01180">
    <property type="entry name" value="CUB"/>
    <property type="match status" value="1"/>
</dbReference>
<evidence type="ECO:0000256" key="20">
    <source>
        <dbReference type="ARBA" id="ARBA00093383"/>
    </source>
</evidence>
<feature type="domain" description="Sushi" evidence="28">
    <location>
        <begin position="199"/>
        <end position="263"/>
    </location>
</feature>
<evidence type="ECO:0000313" key="29">
    <source>
        <dbReference type="EMBL" id="KAL2084918.1"/>
    </source>
</evidence>
<dbReference type="SUPFAM" id="SSF57196">
    <property type="entry name" value="EGF/Laminin"/>
    <property type="match status" value="1"/>
</dbReference>
<dbReference type="GO" id="GO:0009986">
    <property type="term" value="C:cell surface"/>
    <property type="evidence" value="ECO:0007669"/>
    <property type="project" value="UniProtKB-SubCell"/>
</dbReference>
<dbReference type="GO" id="GO:0004252">
    <property type="term" value="F:serine-type endopeptidase activity"/>
    <property type="evidence" value="ECO:0007669"/>
    <property type="project" value="UniProtKB-EC"/>
</dbReference>
<dbReference type="Gene3D" id="2.40.10.10">
    <property type="entry name" value="Trypsin-like serine proteases"/>
    <property type="match status" value="2"/>
</dbReference>
<feature type="binding site" evidence="23">
    <location>
        <position position="139"/>
    </location>
    <ligand>
        <name>Ca(2+)</name>
        <dbReference type="ChEBI" id="CHEBI:29108"/>
        <label>3</label>
    </ligand>
</feature>
<feature type="disulfide bond" description="Interchain (between heavy and light chains)" evidence="22">
    <location>
        <begin position="265"/>
        <end position="388"/>
    </location>
</feature>
<dbReference type="PROSITE" id="PS50923">
    <property type="entry name" value="SUSHI"/>
    <property type="match status" value="1"/>
</dbReference>
<dbReference type="EC" id="3.4.21.41" evidence="4"/>
<dbReference type="InterPro" id="IPR009003">
    <property type="entry name" value="Peptidase_S1_PA"/>
</dbReference>
<keyword evidence="17" id="KW-0325">Glycoprotein</keyword>
<dbReference type="FunFam" id="2.40.10.10:FF:000068">
    <property type="entry name" value="transmembrane protease serine 2"/>
    <property type="match status" value="1"/>
</dbReference>
<feature type="disulfide bond" evidence="22">
    <location>
        <begin position="168"/>
        <end position="196"/>
    </location>
</feature>
<dbReference type="EMBL" id="JBHFQA010000017">
    <property type="protein sequence ID" value="KAL2084918.1"/>
    <property type="molecule type" value="Genomic_DNA"/>
</dbReference>
<evidence type="ECO:0000256" key="12">
    <source>
        <dbReference type="ARBA" id="ARBA00022801"/>
    </source>
</evidence>
<comment type="similarity">
    <text evidence="19">Belongs to the peptidase S1 family. CLIP subfamily.</text>
</comment>
<keyword evidence="10" id="KW-0645">Protease</keyword>
<dbReference type="Pfam" id="PF00431">
    <property type="entry name" value="CUB"/>
    <property type="match status" value="1"/>
</dbReference>
<evidence type="ECO:0000256" key="10">
    <source>
        <dbReference type="ARBA" id="ARBA00022670"/>
    </source>
</evidence>
<dbReference type="Gene3D" id="2.10.70.10">
    <property type="entry name" value="Complement Module, domain 1"/>
    <property type="match status" value="1"/>
</dbReference>
<evidence type="ECO:0000256" key="6">
    <source>
        <dbReference type="ARBA" id="ARBA00022536"/>
    </source>
</evidence>
<dbReference type="CDD" id="cd00054">
    <property type="entry name" value="EGF_CA"/>
    <property type="match status" value="1"/>
</dbReference>
<dbReference type="InterPro" id="IPR018097">
    <property type="entry name" value="EGF_Ca-bd_CS"/>
</dbReference>
<feature type="domain" description="CUB" evidence="26">
    <location>
        <begin position="32"/>
        <end position="156"/>
    </location>
</feature>
<feature type="domain" description="Peptidase S1" evidence="27">
    <location>
        <begin position="278"/>
        <end position="520"/>
    </location>
</feature>
<dbReference type="PROSITE" id="PS01186">
    <property type="entry name" value="EGF_2"/>
    <property type="match status" value="1"/>
</dbReference>
<dbReference type="FunFam" id="2.40.10.10:FF:000002">
    <property type="entry name" value="Transmembrane protease serine"/>
    <property type="match status" value="1"/>
</dbReference>
<evidence type="ECO:0000256" key="25">
    <source>
        <dbReference type="SAM" id="SignalP"/>
    </source>
</evidence>
<evidence type="ECO:0000259" key="26">
    <source>
        <dbReference type="PROSITE" id="PS01180"/>
    </source>
</evidence>
<keyword evidence="23" id="KW-0106">Calcium</keyword>
<dbReference type="SUPFAM" id="SSF50494">
    <property type="entry name" value="Trypsin-like serine proteases"/>
    <property type="match status" value="1"/>
</dbReference>
<dbReference type="InterPro" id="IPR001314">
    <property type="entry name" value="Peptidase_S1A"/>
</dbReference>
<dbReference type="InterPro" id="IPR035914">
    <property type="entry name" value="Sperma_CUB_dom_sf"/>
</dbReference>
<keyword evidence="13" id="KW-0720">Serine protease</keyword>
<keyword evidence="30" id="KW-1185">Reference proteome</keyword>
<dbReference type="GO" id="GO:0005576">
    <property type="term" value="C:extracellular region"/>
    <property type="evidence" value="ECO:0007669"/>
    <property type="project" value="UniProtKB-SubCell"/>
</dbReference>
<dbReference type="InterPro" id="IPR000859">
    <property type="entry name" value="CUB_dom"/>
</dbReference>
<reference evidence="29 30" key="1">
    <citation type="submission" date="2024-09" db="EMBL/GenBank/DDBJ databases">
        <title>A chromosome-level genome assembly of Gray's grenadier anchovy, Coilia grayii.</title>
        <authorList>
            <person name="Fu Z."/>
        </authorList>
    </citation>
    <scope>NUCLEOTIDE SEQUENCE [LARGE SCALE GENOMIC DNA]</scope>
    <source>
        <strain evidence="29">G4</strain>
        <tissue evidence="29">Muscle</tissue>
    </source>
</reference>
<evidence type="ECO:0000256" key="7">
    <source>
        <dbReference type="ARBA" id="ARBA00022553"/>
    </source>
</evidence>
<feature type="disulfide bond" evidence="22">
    <location>
        <begin position="161"/>
        <end position="183"/>
    </location>
</feature>
<dbReference type="InterPro" id="IPR001881">
    <property type="entry name" value="EGF-like_Ca-bd_dom"/>
</dbReference>
<evidence type="ECO:0000256" key="19">
    <source>
        <dbReference type="ARBA" id="ARBA00024195"/>
    </source>
</evidence>
<dbReference type="Proteomes" id="UP001591681">
    <property type="component" value="Unassembled WGS sequence"/>
</dbReference>
<comment type="catalytic activity">
    <reaction evidence="1">
        <text>Selective cleavage of Lys(or Arg)-|-Ile bond in complement subcomponent C1s to form the active form of C1s (EC 3.4.21.42).</text>
        <dbReference type="EC" id="3.4.21.41"/>
    </reaction>
</comment>
<evidence type="ECO:0000256" key="2">
    <source>
        <dbReference type="ARBA" id="ARBA00004241"/>
    </source>
</evidence>
<keyword evidence="15" id="KW-0180">Complement pathway</keyword>
<comment type="caution">
    <text evidence="24">Lacks conserved residue(s) required for the propagation of feature annotation.</text>
</comment>
<evidence type="ECO:0000259" key="28">
    <source>
        <dbReference type="PROSITE" id="PS50923"/>
    </source>
</evidence>
<dbReference type="PANTHER" id="PTHR24255:SF25">
    <property type="entry name" value="COMPLEMENT C1R SUBCOMPONENT"/>
    <property type="match status" value="1"/>
</dbReference>
<evidence type="ECO:0000259" key="27">
    <source>
        <dbReference type="PROSITE" id="PS50240"/>
    </source>
</evidence>
<keyword evidence="7" id="KW-0597">Phosphoprotein</keyword>
<keyword evidence="12" id="KW-0378">Hydrolase</keyword>
<evidence type="ECO:0000256" key="14">
    <source>
        <dbReference type="ARBA" id="ARBA00022859"/>
    </source>
</evidence>
<proteinExistence type="inferred from homology"/>
<keyword evidence="5" id="KW-0964">Secreted</keyword>
<dbReference type="SMART" id="SM00020">
    <property type="entry name" value="Tryp_SPc"/>
    <property type="match status" value="1"/>
</dbReference>
<keyword evidence="25" id="KW-0732">Signal</keyword>
<accession>A0ABD1JFP9</accession>
<protein>
    <recommendedName>
        <fullName evidence="4">complement subcomponent C1r</fullName>
        <ecNumber evidence="4">3.4.21.41</ecNumber>
    </recommendedName>
</protein>
<evidence type="ECO:0000256" key="22">
    <source>
        <dbReference type="PIRSR" id="PIRSR001155-2"/>
    </source>
</evidence>
<comment type="subunit">
    <text evidence="21">Core component of the complement C1 complex, a calcium-dependent complex composed of 1 molecule of the C1Q subcomplex, 2 molecules of C1R and 2 molecules of C1S. The C1Q subcomplex is composed 18 subunits: 3 chains of C1QA, C1QB, and C1QC trimerize to form 6 collagen-like triple helices connected to six globular ligand-recognition modules. Within the C1 complex, C1R is a dimer of identical chains, each of which is activated by cleavage into two chains, heavy and light, connected by disulfide bonds.</text>
</comment>
<dbReference type="FunFam" id="2.10.70.10:FF:000016">
    <property type="entry name" value="Mannan-binding lectin serine protease 1"/>
    <property type="match status" value="1"/>
</dbReference>
<dbReference type="InterPro" id="IPR000742">
    <property type="entry name" value="EGF"/>
</dbReference>
<feature type="chain" id="PRO_5044757845" description="complement subcomponent C1r" evidence="25">
    <location>
        <begin position="42"/>
        <end position="524"/>
    </location>
</feature>
<dbReference type="PRINTS" id="PR00722">
    <property type="entry name" value="CHYMOTRYPSIN"/>
</dbReference>
<evidence type="ECO:0000256" key="13">
    <source>
        <dbReference type="ARBA" id="ARBA00022825"/>
    </source>
</evidence>
<evidence type="ECO:0000256" key="3">
    <source>
        <dbReference type="ARBA" id="ARBA00004613"/>
    </source>
</evidence>
<feature type="disulfide bond" evidence="22">
    <location>
        <begin position="201"/>
        <end position="243"/>
    </location>
</feature>
<dbReference type="InterPro" id="IPR000436">
    <property type="entry name" value="Sushi_SCR_CCP_dom"/>
</dbReference>
<dbReference type="InterPro" id="IPR035976">
    <property type="entry name" value="Sushi/SCR/CCP_sf"/>
</dbReference>
<dbReference type="PROSITE" id="PS50240">
    <property type="entry name" value="TRYPSIN_DOM"/>
    <property type="match status" value="1"/>
</dbReference>
<dbReference type="Gene3D" id="2.10.25.10">
    <property type="entry name" value="Laminin"/>
    <property type="match status" value="1"/>
</dbReference>
<evidence type="ECO:0000256" key="8">
    <source>
        <dbReference type="ARBA" id="ARBA00022588"/>
    </source>
</evidence>
<dbReference type="AlphaFoldDB" id="A0ABD1JFP9"/>
<dbReference type="Pfam" id="PF00084">
    <property type="entry name" value="Sushi"/>
    <property type="match status" value="1"/>
</dbReference>
<evidence type="ECO:0000256" key="9">
    <source>
        <dbReference type="ARBA" id="ARBA00022659"/>
    </source>
</evidence>
<dbReference type="SMART" id="SM00042">
    <property type="entry name" value="CUB"/>
    <property type="match status" value="1"/>
</dbReference>
<name>A0ABD1JFP9_9TELE</name>
<evidence type="ECO:0000256" key="4">
    <source>
        <dbReference type="ARBA" id="ARBA00011907"/>
    </source>
</evidence>
<organism evidence="29 30">
    <name type="scientific">Coilia grayii</name>
    <name type="common">Gray's grenadier anchovy</name>
    <dbReference type="NCBI Taxonomy" id="363190"/>
    <lineage>
        <taxon>Eukaryota</taxon>
        <taxon>Metazoa</taxon>
        <taxon>Chordata</taxon>
        <taxon>Craniata</taxon>
        <taxon>Vertebrata</taxon>
        <taxon>Euteleostomi</taxon>
        <taxon>Actinopterygii</taxon>
        <taxon>Neopterygii</taxon>
        <taxon>Teleostei</taxon>
        <taxon>Clupei</taxon>
        <taxon>Clupeiformes</taxon>
        <taxon>Clupeoidei</taxon>
        <taxon>Engraulidae</taxon>
        <taxon>Coilinae</taxon>
        <taxon>Coilia</taxon>
    </lineage>
</organism>
<keyword evidence="23" id="KW-0479">Metal-binding</keyword>
<gene>
    <name evidence="29" type="ORF">ACEWY4_020436</name>
</gene>
<dbReference type="Pfam" id="PF00089">
    <property type="entry name" value="Trypsin"/>
    <property type="match status" value="1"/>
</dbReference>
<feature type="disulfide bond" evidence="22">
    <location>
        <begin position="432"/>
        <end position="455"/>
    </location>
</feature>
<dbReference type="GO" id="GO:0006958">
    <property type="term" value="P:complement activation, classical pathway"/>
    <property type="evidence" value="ECO:0007669"/>
    <property type="project" value="UniProtKB-KW"/>
</dbReference>
<keyword evidence="18" id="KW-0379">Hydroxylation</keyword>
<dbReference type="Gene3D" id="2.60.120.290">
    <property type="entry name" value="Spermadhesin, CUB domain"/>
    <property type="match status" value="1"/>
</dbReference>
<comment type="function">
    <text evidence="20">Serine protease component of the complement C1 complex, a multiprotein complex that initiates the classical pathway of the complement system, a cascade of proteins that leads to phagocytosis and breakdown of pathogens and signaling that strengthens the adaptive immune system. C1R catalyzes the first enzymatic step in the classical complement pathway: it is activated by the C1Q subcomplex of the C1 complex, which associates with IgG or IgM immunoglobulins complexed with antigens to form antigen-antibody complexes on the surface of pathogens. Immunoglobulin-binding promotes the autocatalytic cleavage and activation of C1R. Activated C1R then cleaves and activates C1S, the second protease of the classical complement pathway. It is unclear if C1R activates C1S within single, strained C1 complexes or between neighboring C1 complexes on surfaces.</text>
</comment>
<dbReference type="FunFam" id="2.60.120.290:FF:000101">
    <property type="entry name" value="Complement component 1, s subcomponent"/>
    <property type="match status" value="1"/>
</dbReference>